<dbReference type="PANTHER" id="PTHR31200:SF1">
    <property type="entry name" value="INO80 COMPLEX SUBUNIT C"/>
    <property type="match status" value="1"/>
</dbReference>
<keyword evidence="3" id="KW-0804">Transcription</keyword>
<keyword evidence="5" id="KW-0472">Membrane</keyword>
<evidence type="ECO:0000313" key="8">
    <source>
        <dbReference type="Proteomes" id="UP000737018"/>
    </source>
</evidence>
<comment type="caution">
    <text evidence="7">The sequence shown here is derived from an EMBL/GenBank/DDBJ whole genome shotgun (WGS) entry which is preliminary data.</text>
</comment>
<dbReference type="PANTHER" id="PTHR31200">
    <property type="entry name" value="INO80 COMPLEX SUBUNIT C"/>
    <property type="match status" value="1"/>
</dbReference>
<dbReference type="Proteomes" id="UP000737018">
    <property type="component" value="Unassembled WGS sequence"/>
</dbReference>
<name>A0A8J4VDP9_9ROSI</name>
<keyword evidence="4" id="KW-0539">Nucleus</keyword>
<dbReference type="Pfam" id="PF08265">
    <property type="entry name" value="YL1_C"/>
    <property type="match status" value="1"/>
</dbReference>
<evidence type="ECO:0000259" key="6">
    <source>
        <dbReference type="SMART" id="SM00993"/>
    </source>
</evidence>
<dbReference type="EMBL" id="JRKL02012626">
    <property type="protein sequence ID" value="KAF3944381.1"/>
    <property type="molecule type" value="Genomic_DNA"/>
</dbReference>
<keyword evidence="5" id="KW-0812">Transmembrane</keyword>
<accession>A0A8J4VDP9</accession>
<sequence>MRISDVRIDTEATVEIYLLTTSYICVFSSFVYFSLILLGLRRASPLLSPPLSSRKKKMELDVVNAELVLPTHLSFKQVQMYEKYPKGQSRGRHWKHLKQILQAENYQNFPPDEPTYVNIESPPSMHPCKKICDITGYEAPYYDPRTNLRYANADVFKLVRSLPNEYVQRYLALRNAAVVLK</sequence>
<dbReference type="OrthoDB" id="49520at2759"/>
<keyword evidence="2" id="KW-0805">Transcription regulation</keyword>
<dbReference type="AlphaFoldDB" id="A0A8J4VDP9"/>
<feature type="domain" description="Vps72/YL1 C-terminal" evidence="6">
    <location>
        <begin position="130"/>
        <end position="159"/>
    </location>
</feature>
<dbReference type="InterPro" id="IPR029525">
    <property type="entry name" value="INO80C/Ies6"/>
</dbReference>
<keyword evidence="5" id="KW-1133">Transmembrane helix</keyword>
<dbReference type="GO" id="GO:0006338">
    <property type="term" value="P:chromatin remodeling"/>
    <property type="evidence" value="ECO:0007669"/>
    <property type="project" value="InterPro"/>
</dbReference>
<dbReference type="InterPro" id="IPR013272">
    <property type="entry name" value="Vps72/YL1_C"/>
</dbReference>
<dbReference type="SMART" id="SM00993">
    <property type="entry name" value="YL1_C"/>
    <property type="match status" value="1"/>
</dbReference>
<evidence type="ECO:0000256" key="1">
    <source>
        <dbReference type="ARBA" id="ARBA00004123"/>
    </source>
</evidence>
<keyword evidence="8" id="KW-1185">Reference proteome</keyword>
<reference evidence="7" key="1">
    <citation type="submission" date="2020-03" db="EMBL/GenBank/DDBJ databases">
        <title>Castanea mollissima Vanexum genome sequencing.</title>
        <authorList>
            <person name="Staton M."/>
        </authorList>
    </citation>
    <scope>NUCLEOTIDE SEQUENCE</scope>
    <source>
        <tissue evidence="7">Leaf</tissue>
    </source>
</reference>
<dbReference type="GO" id="GO:0031011">
    <property type="term" value="C:Ino80 complex"/>
    <property type="evidence" value="ECO:0007669"/>
    <property type="project" value="InterPro"/>
</dbReference>
<organism evidence="7 8">
    <name type="scientific">Castanea mollissima</name>
    <name type="common">Chinese chestnut</name>
    <dbReference type="NCBI Taxonomy" id="60419"/>
    <lineage>
        <taxon>Eukaryota</taxon>
        <taxon>Viridiplantae</taxon>
        <taxon>Streptophyta</taxon>
        <taxon>Embryophyta</taxon>
        <taxon>Tracheophyta</taxon>
        <taxon>Spermatophyta</taxon>
        <taxon>Magnoliopsida</taxon>
        <taxon>eudicotyledons</taxon>
        <taxon>Gunneridae</taxon>
        <taxon>Pentapetalae</taxon>
        <taxon>rosids</taxon>
        <taxon>fabids</taxon>
        <taxon>Fagales</taxon>
        <taxon>Fagaceae</taxon>
        <taxon>Castanea</taxon>
    </lineage>
</organism>
<protein>
    <recommendedName>
        <fullName evidence="6">Vps72/YL1 C-terminal domain-containing protein</fullName>
    </recommendedName>
</protein>
<evidence type="ECO:0000256" key="5">
    <source>
        <dbReference type="SAM" id="Phobius"/>
    </source>
</evidence>
<feature type="transmembrane region" description="Helical" evidence="5">
    <location>
        <begin position="16"/>
        <end position="40"/>
    </location>
</feature>
<gene>
    <name evidence="7" type="ORF">CMV_029152</name>
</gene>
<evidence type="ECO:0000313" key="7">
    <source>
        <dbReference type="EMBL" id="KAF3944381.1"/>
    </source>
</evidence>
<evidence type="ECO:0000256" key="2">
    <source>
        <dbReference type="ARBA" id="ARBA00023015"/>
    </source>
</evidence>
<comment type="subcellular location">
    <subcellularLocation>
        <location evidence="1">Nucleus</location>
    </subcellularLocation>
</comment>
<proteinExistence type="predicted"/>
<evidence type="ECO:0000256" key="4">
    <source>
        <dbReference type="ARBA" id="ARBA00023242"/>
    </source>
</evidence>
<evidence type="ECO:0000256" key="3">
    <source>
        <dbReference type="ARBA" id="ARBA00023163"/>
    </source>
</evidence>